<organism evidence="10 11">
    <name type="scientific">Tenacibaculum pelagium</name>
    <dbReference type="NCBI Taxonomy" id="2759527"/>
    <lineage>
        <taxon>Bacteria</taxon>
        <taxon>Pseudomonadati</taxon>
        <taxon>Bacteroidota</taxon>
        <taxon>Flavobacteriia</taxon>
        <taxon>Flavobacteriales</taxon>
        <taxon>Flavobacteriaceae</taxon>
        <taxon>Tenacibaculum</taxon>
    </lineage>
</organism>
<dbReference type="PANTHER" id="PTHR33908:SF3">
    <property type="entry name" value="UNDECAPRENYL PHOSPHATE-ALPHA-4-AMINO-4-DEOXY-L-ARABINOSE ARABINOSYL TRANSFERASE"/>
    <property type="match status" value="1"/>
</dbReference>
<dbReference type="GO" id="GO:0006493">
    <property type="term" value="P:protein O-linked glycosylation"/>
    <property type="evidence" value="ECO:0007669"/>
    <property type="project" value="InterPro"/>
</dbReference>
<dbReference type="Proteomes" id="UP000563906">
    <property type="component" value="Unassembled WGS sequence"/>
</dbReference>
<evidence type="ECO:0000256" key="5">
    <source>
        <dbReference type="ARBA" id="ARBA00022692"/>
    </source>
</evidence>
<proteinExistence type="predicted"/>
<accession>A0A839ALQ6</accession>
<dbReference type="GO" id="GO:0016763">
    <property type="term" value="F:pentosyltransferase activity"/>
    <property type="evidence" value="ECO:0007669"/>
    <property type="project" value="TreeGrafter"/>
</dbReference>
<feature type="transmembrane region" description="Helical" evidence="8">
    <location>
        <begin position="207"/>
        <end position="226"/>
    </location>
</feature>
<reference evidence="10 11" key="1">
    <citation type="submission" date="2020-07" db="EMBL/GenBank/DDBJ databases">
        <title>Bacterium isolated from marine sediment.</title>
        <authorList>
            <person name="Shang D."/>
            <person name="Du Z.-J."/>
        </authorList>
    </citation>
    <scope>NUCLEOTIDE SEQUENCE [LARGE SCALE GENOMIC DNA]</scope>
    <source>
        <strain evidence="10 11">S7007</strain>
    </source>
</reference>
<keyword evidence="3" id="KW-0328">Glycosyltransferase</keyword>
<protein>
    <submittedName>
        <fullName evidence="10">Glycosyltransferase family 39 protein</fullName>
    </submittedName>
</protein>
<dbReference type="GO" id="GO:0010041">
    <property type="term" value="P:response to iron(III) ion"/>
    <property type="evidence" value="ECO:0007669"/>
    <property type="project" value="TreeGrafter"/>
</dbReference>
<dbReference type="EMBL" id="JACGLS010000001">
    <property type="protein sequence ID" value="MBA6155300.1"/>
    <property type="molecule type" value="Genomic_DNA"/>
</dbReference>
<feature type="transmembrane region" description="Helical" evidence="8">
    <location>
        <begin position="320"/>
        <end position="336"/>
    </location>
</feature>
<gene>
    <name evidence="10" type="ORF">H3Z83_01995</name>
</gene>
<dbReference type="Pfam" id="PF02366">
    <property type="entry name" value="PMT"/>
    <property type="match status" value="1"/>
</dbReference>
<feature type="transmembrane region" description="Helical" evidence="8">
    <location>
        <begin position="163"/>
        <end position="195"/>
    </location>
</feature>
<feature type="domain" description="ArnT-like N-terminal" evidence="9">
    <location>
        <begin position="33"/>
        <end position="238"/>
    </location>
</feature>
<dbReference type="RefSeq" id="WP_182123804.1">
    <property type="nucleotide sequence ID" value="NZ_JACGLS010000001.1"/>
</dbReference>
<dbReference type="GO" id="GO:0000030">
    <property type="term" value="F:mannosyltransferase activity"/>
    <property type="evidence" value="ECO:0007669"/>
    <property type="project" value="InterPro"/>
</dbReference>
<dbReference type="GO" id="GO:0009103">
    <property type="term" value="P:lipopolysaccharide biosynthetic process"/>
    <property type="evidence" value="ECO:0007669"/>
    <property type="project" value="UniProtKB-ARBA"/>
</dbReference>
<keyword evidence="6 8" id="KW-1133">Transmembrane helix</keyword>
<keyword evidence="2" id="KW-1003">Cell membrane</keyword>
<comment type="subcellular location">
    <subcellularLocation>
        <location evidence="1">Cell membrane</location>
        <topology evidence="1">Multi-pass membrane protein</topology>
    </subcellularLocation>
</comment>
<sequence>MNTGFIKKHFFAIGVFLLVLLRVILNTFIPLMDKTEARYAEIARVMAETNNYITPQIDYGIPFWAKPPLSTWLSAMSIEIFGANEFAARLPYLLLSILIVFLIGKYATKEKLPFYLPGFIILTIPQFLIHAGVVSTDTALMFCTTLVMLSFWEGMKEYANKMWKYLIFLGFGLGLLAKGPIIFILTLPPIFFWSLYTKSFFKIFKHFNLLIGLPIVAIIALPWYYFAEQKTPGFIDYFIVGEHFKRFFDSSWSGDKYGFPKQQPLGIIWLFLLAFALPWIQVVIGKIWKHRKTVKTNSWVIFLLFWLLWTPLFFTISKSLIHPYIMPIIVPIALLVTHFWKELQQKKLVIGIALIIPVLAFFALIAGTFTNKIEYLSKTDKYLIEKNYDNQIPLYYYNTKSYSSQFYSKGKSKSITKEELEKLVNNSNTFFIIIPKKKKVDSINDSFVLLEESKKNQIFKVN</sequence>
<feature type="transmembrane region" description="Helical" evidence="8">
    <location>
        <begin position="296"/>
        <end position="314"/>
    </location>
</feature>
<dbReference type="GO" id="GO:0005886">
    <property type="term" value="C:plasma membrane"/>
    <property type="evidence" value="ECO:0007669"/>
    <property type="project" value="UniProtKB-SubCell"/>
</dbReference>
<dbReference type="AlphaFoldDB" id="A0A839ALQ6"/>
<evidence type="ECO:0000256" key="6">
    <source>
        <dbReference type="ARBA" id="ARBA00022989"/>
    </source>
</evidence>
<keyword evidence="5 8" id="KW-0812">Transmembrane</keyword>
<dbReference type="InterPro" id="IPR003342">
    <property type="entry name" value="ArnT-like_N"/>
</dbReference>
<evidence type="ECO:0000256" key="7">
    <source>
        <dbReference type="ARBA" id="ARBA00023136"/>
    </source>
</evidence>
<dbReference type="PANTHER" id="PTHR33908">
    <property type="entry name" value="MANNOSYLTRANSFERASE YKCB-RELATED"/>
    <property type="match status" value="1"/>
</dbReference>
<evidence type="ECO:0000256" key="2">
    <source>
        <dbReference type="ARBA" id="ARBA00022475"/>
    </source>
</evidence>
<keyword evidence="4 10" id="KW-0808">Transferase</keyword>
<evidence type="ECO:0000313" key="11">
    <source>
        <dbReference type="Proteomes" id="UP000563906"/>
    </source>
</evidence>
<dbReference type="InterPro" id="IPR050297">
    <property type="entry name" value="LipidA_mod_glycosyltrf_83"/>
</dbReference>
<evidence type="ECO:0000313" key="10">
    <source>
        <dbReference type="EMBL" id="MBA6155300.1"/>
    </source>
</evidence>
<feature type="transmembrane region" description="Helical" evidence="8">
    <location>
        <begin position="266"/>
        <end position="284"/>
    </location>
</feature>
<evidence type="ECO:0000256" key="3">
    <source>
        <dbReference type="ARBA" id="ARBA00022676"/>
    </source>
</evidence>
<feature type="transmembrane region" description="Helical" evidence="8">
    <location>
        <begin position="348"/>
        <end position="369"/>
    </location>
</feature>
<name>A0A839ALQ6_9FLAO</name>
<comment type="caution">
    <text evidence="10">The sequence shown here is derived from an EMBL/GenBank/DDBJ whole genome shotgun (WGS) entry which is preliminary data.</text>
</comment>
<keyword evidence="7 8" id="KW-0472">Membrane</keyword>
<keyword evidence="11" id="KW-1185">Reference proteome</keyword>
<evidence type="ECO:0000256" key="8">
    <source>
        <dbReference type="SAM" id="Phobius"/>
    </source>
</evidence>
<evidence type="ECO:0000256" key="4">
    <source>
        <dbReference type="ARBA" id="ARBA00022679"/>
    </source>
</evidence>
<evidence type="ECO:0000259" key="9">
    <source>
        <dbReference type="Pfam" id="PF02366"/>
    </source>
</evidence>
<evidence type="ECO:0000256" key="1">
    <source>
        <dbReference type="ARBA" id="ARBA00004651"/>
    </source>
</evidence>
<feature type="transmembrane region" description="Helical" evidence="8">
    <location>
        <begin position="90"/>
        <end position="107"/>
    </location>
</feature>